<sequence>MKEGLVGQRAHRAALLMHAHKAKLLGRATRQHGALVIIIMTWCPRFLRESPYITEADTVFDLARDRAAHRTPDPRCPP</sequence>
<protein>
    <submittedName>
        <fullName evidence="1">Uncharacterized protein</fullName>
    </submittedName>
</protein>
<name>A0ABN8IUB5_9NEOP</name>
<dbReference type="EMBL" id="OW152816">
    <property type="protein sequence ID" value="CAH2066951.1"/>
    <property type="molecule type" value="Genomic_DNA"/>
</dbReference>
<evidence type="ECO:0000313" key="2">
    <source>
        <dbReference type="Proteomes" id="UP000837857"/>
    </source>
</evidence>
<organism evidence="1 2">
    <name type="scientific">Iphiclides podalirius</name>
    <name type="common">scarce swallowtail</name>
    <dbReference type="NCBI Taxonomy" id="110791"/>
    <lineage>
        <taxon>Eukaryota</taxon>
        <taxon>Metazoa</taxon>
        <taxon>Ecdysozoa</taxon>
        <taxon>Arthropoda</taxon>
        <taxon>Hexapoda</taxon>
        <taxon>Insecta</taxon>
        <taxon>Pterygota</taxon>
        <taxon>Neoptera</taxon>
        <taxon>Endopterygota</taxon>
        <taxon>Lepidoptera</taxon>
        <taxon>Glossata</taxon>
        <taxon>Ditrysia</taxon>
        <taxon>Papilionoidea</taxon>
        <taxon>Papilionidae</taxon>
        <taxon>Papilioninae</taxon>
        <taxon>Iphiclides</taxon>
    </lineage>
</organism>
<gene>
    <name evidence="1" type="ORF">IPOD504_LOCUS13658</name>
</gene>
<accession>A0ABN8IUB5</accession>
<dbReference type="Proteomes" id="UP000837857">
    <property type="component" value="Chromosome 4"/>
</dbReference>
<keyword evidence="2" id="KW-1185">Reference proteome</keyword>
<feature type="non-terminal residue" evidence="1">
    <location>
        <position position="1"/>
    </location>
</feature>
<proteinExistence type="predicted"/>
<reference evidence="1" key="1">
    <citation type="submission" date="2022-03" db="EMBL/GenBank/DDBJ databases">
        <authorList>
            <person name="Martin H S."/>
        </authorList>
    </citation>
    <scope>NUCLEOTIDE SEQUENCE</scope>
</reference>
<evidence type="ECO:0000313" key="1">
    <source>
        <dbReference type="EMBL" id="CAH2066951.1"/>
    </source>
</evidence>